<proteinExistence type="predicted"/>
<evidence type="ECO:0000313" key="1">
    <source>
        <dbReference type="EMBL" id="THV42720.1"/>
    </source>
</evidence>
<reference evidence="1 2" key="2">
    <citation type="submission" date="2019-05" db="EMBL/GenBank/DDBJ databases">
        <title>Glycomyces buryatensis sp. nov.</title>
        <authorList>
            <person name="Nikitina E."/>
        </authorList>
    </citation>
    <scope>NUCLEOTIDE SEQUENCE [LARGE SCALE GENOMIC DNA]</scope>
    <source>
        <strain evidence="1 2">18</strain>
    </source>
</reference>
<dbReference type="Proteomes" id="UP000308760">
    <property type="component" value="Unassembled WGS sequence"/>
</dbReference>
<organism evidence="1 2">
    <name type="scientific">Glycomyces buryatensis</name>
    <dbReference type="NCBI Taxonomy" id="2570927"/>
    <lineage>
        <taxon>Bacteria</taxon>
        <taxon>Bacillati</taxon>
        <taxon>Actinomycetota</taxon>
        <taxon>Actinomycetes</taxon>
        <taxon>Glycomycetales</taxon>
        <taxon>Glycomycetaceae</taxon>
        <taxon>Glycomyces</taxon>
    </lineage>
</organism>
<dbReference type="OrthoDB" id="14198at2"/>
<dbReference type="AlphaFoldDB" id="A0A4S8QEF8"/>
<comment type="caution">
    <text evidence="1">The sequence shown here is derived from an EMBL/GenBank/DDBJ whole genome shotgun (WGS) entry which is preliminary data.</text>
</comment>
<dbReference type="RefSeq" id="WP_136533420.1">
    <property type="nucleotide sequence ID" value="NZ_STGY01000019.1"/>
</dbReference>
<name>A0A4S8QEF8_9ACTN</name>
<gene>
    <name evidence="1" type="ORF">FAB82_04865</name>
</gene>
<reference evidence="2" key="1">
    <citation type="submission" date="2019-04" db="EMBL/GenBank/DDBJ databases">
        <title>Nocardioides xinjiangensis sp. nov.</title>
        <authorList>
            <person name="Liu S."/>
        </authorList>
    </citation>
    <scope>NUCLEOTIDE SEQUENCE [LARGE SCALE GENOMIC DNA]</scope>
    <source>
        <strain evidence="2">18</strain>
    </source>
</reference>
<sequence>MPFPPELKEAGLAVLIEHAKRGDTLTYKQLNIELGTPIDPPKGHYFVRQIGLLCDDLNARHLATTEHEFMISVLVRTVDSPRLPGDGFFRLAERLGRLAYTDDINARRSFVSDELEAIYAAYRIDT</sequence>
<protein>
    <submittedName>
        <fullName evidence="1">Uncharacterized protein</fullName>
    </submittedName>
</protein>
<accession>A0A4S8QEF8</accession>
<keyword evidence="2" id="KW-1185">Reference proteome</keyword>
<evidence type="ECO:0000313" key="2">
    <source>
        <dbReference type="Proteomes" id="UP000308760"/>
    </source>
</evidence>
<dbReference type="EMBL" id="STGY01000019">
    <property type="protein sequence ID" value="THV42720.1"/>
    <property type="molecule type" value="Genomic_DNA"/>
</dbReference>